<evidence type="ECO:0000256" key="3">
    <source>
        <dbReference type="ARBA" id="ARBA00023237"/>
    </source>
</evidence>
<gene>
    <name evidence="8" type="ORF">GCM10007414_18430</name>
</gene>
<dbReference type="Gene3D" id="3.30.1330.60">
    <property type="entry name" value="OmpA-like domain"/>
    <property type="match status" value="1"/>
</dbReference>
<evidence type="ECO:0000256" key="5">
    <source>
        <dbReference type="SAM" id="MobiDB-lite"/>
    </source>
</evidence>
<sequence>MNNSNKTAITAAISVALALSTSSCSTIQEHSKTIIGCTIGAISGAAVGAIAGKGNSTHIATGAIVGLVAGCGIGYYVEKREVELANKAREAGLVAEFDRVRTSDESGLNFDPIAEDNVIASQMSVNAEKPIFGSGKSEISNSTMSKQLDLFLAQYVKSLDSNSNVYIVGHTDSQGSAQYNQKLSEQRALYIAKRLAAVGLNKNRIFFEGVGENQPIASNATAEGRAKNRRFEIIDVLNDKGVEQNESMKNLFAVSSAKKQRITNIMTDKGLGQVAKAKAERIASKQKDSSKPKVSSAPKAKPSNPKSTVTAKAPKDTSPLNLQGSPFDQASSSDSLTIKLGVYHDESWSLIPKAHASTPPVIQSCALSEPKVQSHMKTLGDSGVKPKVKDGLPSMIGNYWYGTAKTDNGINQTMVTLGPVFVSKDTYEAELEPKLYFTKNVTNADQKPDYTYNTIVETYRGDNSVLYRVYPSSSKAVVDCADFIFAVDGSLTSKHAEILYTSSGAQRSRIMQIKTIL</sequence>
<dbReference type="PRINTS" id="PR01023">
    <property type="entry name" value="NAFLGMOTY"/>
</dbReference>
<organism evidence="8 9">
    <name type="scientific">Agarivorans gilvus</name>
    <dbReference type="NCBI Taxonomy" id="680279"/>
    <lineage>
        <taxon>Bacteria</taxon>
        <taxon>Pseudomonadati</taxon>
        <taxon>Pseudomonadota</taxon>
        <taxon>Gammaproteobacteria</taxon>
        <taxon>Alteromonadales</taxon>
        <taxon>Alteromonadaceae</taxon>
        <taxon>Agarivorans</taxon>
    </lineage>
</organism>
<dbReference type="PROSITE" id="PS01068">
    <property type="entry name" value="OMPA_1"/>
    <property type="match status" value="1"/>
</dbReference>
<keyword evidence="2 4" id="KW-0472">Membrane</keyword>
<feature type="compositionally biased region" description="Polar residues" evidence="5">
    <location>
        <begin position="318"/>
        <end position="332"/>
    </location>
</feature>
<feature type="compositionally biased region" description="Low complexity" evidence="5">
    <location>
        <begin position="292"/>
        <end position="307"/>
    </location>
</feature>
<comment type="subcellular location">
    <subcellularLocation>
        <location evidence="1">Cell outer membrane</location>
    </subcellularLocation>
</comment>
<dbReference type="PROSITE" id="PS51257">
    <property type="entry name" value="PROKAR_LIPOPROTEIN"/>
    <property type="match status" value="1"/>
</dbReference>
<dbReference type="PANTHER" id="PTHR30329">
    <property type="entry name" value="STATOR ELEMENT OF FLAGELLAR MOTOR COMPLEX"/>
    <property type="match status" value="1"/>
</dbReference>
<evidence type="ECO:0000256" key="4">
    <source>
        <dbReference type="PROSITE-ProRule" id="PRU00473"/>
    </source>
</evidence>
<dbReference type="Pfam" id="PF00691">
    <property type="entry name" value="OmpA"/>
    <property type="match status" value="1"/>
</dbReference>
<name>A0ABQ1I1A5_9ALTE</name>
<dbReference type="InterPro" id="IPR006665">
    <property type="entry name" value="OmpA-like"/>
</dbReference>
<accession>A0ABQ1I1A5</accession>
<dbReference type="InterPro" id="IPR036737">
    <property type="entry name" value="OmpA-like_sf"/>
</dbReference>
<dbReference type="SUPFAM" id="SSF103088">
    <property type="entry name" value="OmpA-like"/>
    <property type="match status" value="1"/>
</dbReference>
<feature type="region of interest" description="Disordered" evidence="5">
    <location>
        <begin position="278"/>
        <end position="332"/>
    </location>
</feature>
<keyword evidence="9" id="KW-1185">Reference proteome</keyword>
<evidence type="ECO:0000313" key="8">
    <source>
        <dbReference type="EMBL" id="GGB05409.1"/>
    </source>
</evidence>
<evidence type="ECO:0000313" key="9">
    <source>
        <dbReference type="Proteomes" id="UP000651977"/>
    </source>
</evidence>
<evidence type="ECO:0000256" key="2">
    <source>
        <dbReference type="ARBA" id="ARBA00023136"/>
    </source>
</evidence>
<comment type="caution">
    <text evidence="8">The sequence shown here is derived from an EMBL/GenBank/DDBJ whole genome shotgun (WGS) entry which is preliminary data.</text>
</comment>
<keyword evidence="6" id="KW-0732">Signal</keyword>
<dbReference type="InterPro" id="IPR050330">
    <property type="entry name" value="Bact_OuterMem_StrucFunc"/>
</dbReference>
<keyword evidence="3" id="KW-0998">Cell outer membrane</keyword>
<dbReference type="CDD" id="cd07185">
    <property type="entry name" value="OmpA_C-like"/>
    <property type="match status" value="1"/>
</dbReference>
<feature type="compositionally biased region" description="Basic and acidic residues" evidence="5">
    <location>
        <begin position="278"/>
        <end position="291"/>
    </location>
</feature>
<proteinExistence type="predicted"/>
<dbReference type="PRINTS" id="PR01021">
    <property type="entry name" value="OMPADOMAIN"/>
</dbReference>
<evidence type="ECO:0000256" key="6">
    <source>
        <dbReference type="SAM" id="SignalP"/>
    </source>
</evidence>
<dbReference type="EMBL" id="BMDY01000009">
    <property type="protein sequence ID" value="GGB05409.1"/>
    <property type="molecule type" value="Genomic_DNA"/>
</dbReference>
<dbReference type="Proteomes" id="UP000651977">
    <property type="component" value="Unassembled WGS sequence"/>
</dbReference>
<dbReference type="PANTHER" id="PTHR30329:SF21">
    <property type="entry name" value="LIPOPROTEIN YIAD-RELATED"/>
    <property type="match status" value="1"/>
</dbReference>
<dbReference type="InterPro" id="IPR006690">
    <property type="entry name" value="OMPA-like_CS"/>
</dbReference>
<feature type="signal peptide" evidence="6">
    <location>
        <begin position="1"/>
        <end position="27"/>
    </location>
</feature>
<dbReference type="InterPro" id="IPR006664">
    <property type="entry name" value="OMP_bac"/>
</dbReference>
<feature type="chain" id="PRO_5046303361" description="OmpA-like domain-containing protein" evidence="6">
    <location>
        <begin position="28"/>
        <end position="517"/>
    </location>
</feature>
<evidence type="ECO:0000256" key="1">
    <source>
        <dbReference type="ARBA" id="ARBA00004442"/>
    </source>
</evidence>
<dbReference type="RefSeq" id="WP_055734259.1">
    <property type="nucleotide sequence ID" value="NZ_BMDY01000009.1"/>
</dbReference>
<evidence type="ECO:0000259" key="7">
    <source>
        <dbReference type="PROSITE" id="PS51123"/>
    </source>
</evidence>
<dbReference type="PROSITE" id="PS51123">
    <property type="entry name" value="OMPA_2"/>
    <property type="match status" value="1"/>
</dbReference>
<protein>
    <recommendedName>
        <fullName evidence="7">OmpA-like domain-containing protein</fullName>
    </recommendedName>
</protein>
<feature type="domain" description="OmpA-like" evidence="7">
    <location>
        <begin position="119"/>
        <end position="239"/>
    </location>
</feature>
<reference evidence="9" key="1">
    <citation type="journal article" date="2019" name="Int. J. Syst. Evol. Microbiol.">
        <title>The Global Catalogue of Microorganisms (GCM) 10K type strain sequencing project: providing services to taxonomists for standard genome sequencing and annotation.</title>
        <authorList>
            <consortium name="The Broad Institute Genomics Platform"/>
            <consortium name="The Broad Institute Genome Sequencing Center for Infectious Disease"/>
            <person name="Wu L."/>
            <person name="Ma J."/>
        </authorList>
    </citation>
    <scope>NUCLEOTIDE SEQUENCE [LARGE SCALE GENOMIC DNA]</scope>
    <source>
        <strain evidence="9">CGMCC 1.10131</strain>
    </source>
</reference>